<feature type="compositionally biased region" description="Basic residues" evidence="1">
    <location>
        <begin position="98"/>
        <end position="107"/>
    </location>
</feature>
<accession>A0A4Z2BYV7</accession>
<evidence type="ECO:0000256" key="1">
    <source>
        <dbReference type="SAM" id="MobiDB-lite"/>
    </source>
</evidence>
<feature type="compositionally biased region" description="Basic residues" evidence="1">
    <location>
        <begin position="538"/>
        <end position="547"/>
    </location>
</feature>
<feature type="region of interest" description="Disordered" evidence="1">
    <location>
        <begin position="398"/>
        <end position="550"/>
    </location>
</feature>
<sequence>MAGVVAMASVIEDFDIQPCKKSQSDGGSPVVKTIPNNFCPVPKPLQKPFSPPRPSNIMDYFTRKAPTKTSSPEPLEGDCQKSRPCEKQHSLETQVKKPLQKRSRKSGKAAMKLNKTDRSQSTEKDCMIVEEQCHKERLSVQTDGKLFSGGEGINLIEEACFTGEKLEITATEIVSDIKKHHDEKSNIQSQLEIIELSPIVPSKDKAKKVKSNVPLVRRKQQQEETETESTLCDVSMEVNVDETSQLNNSTVTISFEEFVRSQSEDIDEKKIVENVPTATEKMDTNLDENIRSEEAVLQGSPQTVTIHAEVHAVSPKQDAVATKKVASIFNRRKGTTSPLELISPAQMEDRHKLPSSGPLVKWKSNVVLEEEDLELAILESESTPKCTDVERKQFMAAFKQPAGDGSKTKPGKSQGKTKQPIEKVEDITETEEQPTVPPTAEETSSISKKAAKNKLARKSQKKGENRTVRTLPAPVKELVNTDDGGGTQEIPVTSTPSTPAVRRSTRGTVVSQCSNPETPVRRPRQPSESKRAAVHPPAKTHRSKHGVFRAEMVCPPDVKQSPIRIKFVRVQKDVPTSKTESGCGTAGASNITNNAKKRKQARKLVEKARVIQQSKKVSVEEKTNLRRSSRTEATAKRSYCEHEDSVICLDEDVMTTPKVAEKSKKSLRSLNDVLGKASSLCKDAKPLAGSKASSLGQEKTARKASAVISIFDDSSHESSTNSPDNDQSRARREFLKSGLPESLRKQIAKTTATKEAYSLSCSSFQPVTHTKQTLKECPLWSLPWPQSSLLSHLQEFWYQTCSPLPPVCSSHLMKTKPACRVLHKLGSTQRPEISESVRHRLTEEVGTSNPLFPVQMFMSRLLKRRADHKQQCTAAEADPITRVKTSALFC</sequence>
<feature type="compositionally biased region" description="Basic and acidic residues" evidence="1">
    <location>
        <begin position="114"/>
        <end position="123"/>
    </location>
</feature>
<protein>
    <submittedName>
        <fullName evidence="2">Uncharacterized protein</fullName>
    </submittedName>
</protein>
<feature type="compositionally biased region" description="Pro residues" evidence="1">
    <location>
        <begin position="41"/>
        <end position="54"/>
    </location>
</feature>
<feature type="region of interest" description="Disordered" evidence="1">
    <location>
        <begin position="18"/>
        <end position="123"/>
    </location>
</feature>
<organism evidence="2 3">
    <name type="scientific">Takifugu bimaculatus</name>
    <dbReference type="NCBI Taxonomy" id="433685"/>
    <lineage>
        <taxon>Eukaryota</taxon>
        <taxon>Metazoa</taxon>
        <taxon>Chordata</taxon>
        <taxon>Craniata</taxon>
        <taxon>Vertebrata</taxon>
        <taxon>Euteleostomi</taxon>
        <taxon>Actinopterygii</taxon>
        <taxon>Neopterygii</taxon>
        <taxon>Teleostei</taxon>
        <taxon>Neoteleostei</taxon>
        <taxon>Acanthomorphata</taxon>
        <taxon>Eupercaria</taxon>
        <taxon>Tetraodontiformes</taxon>
        <taxon>Tetradontoidea</taxon>
        <taxon>Tetraodontidae</taxon>
        <taxon>Takifugu</taxon>
    </lineage>
</organism>
<gene>
    <name evidence="2" type="ORF">fugu_015450</name>
</gene>
<dbReference type="EMBL" id="SWLE01000008">
    <property type="protein sequence ID" value="TNM97294.1"/>
    <property type="molecule type" value="Genomic_DNA"/>
</dbReference>
<keyword evidence="3" id="KW-1185">Reference proteome</keyword>
<feature type="compositionally biased region" description="Basic residues" evidence="1">
    <location>
        <begin position="449"/>
        <end position="460"/>
    </location>
</feature>
<comment type="caution">
    <text evidence="2">The sequence shown here is derived from an EMBL/GenBank/DDBJ whole genome shotgun (WGS) entry which is preliminary data.</text>
</comment>
<evidence type="ECO:0000313" key="3">
    <source>
        <dbReference type="Proteomes" id="UP000516260"/>
    </source>
</evidence>
<name>A0A4Z2BYV7_9TELE</name>
<proteinExistence type="predicted"/>
<feature type="compositionally biased region" description="Polar residues" evidence="1">
    <location>
        <begin position="506"/>
        <end position="517"/>
    </location>
</feature>
<dbReference type="AlphaFoldDB" id="A0A4Z2BYV7"/>
<evidence type="ECO:0000313" key="2">
    <source>
        <dbReference type="EMBL" id="TNM97294.1"/>
    </source>
</evidence>
<feature type="compositionally biased region" description="Basic and acidic residues" evidence="1">
    <location>
        <begin position="78"/>
        <end position="90"/>
    </location>
</feature>
<reference evidence="2 3" key="1">
    <citation type="submission" date="2019-04" db="EMBL/GenBank/DDBJ databases">
        <title>The sequence and de novo assembly of Takifugu bimaculatus genome using PacBio and Hi-C technologies.</title>
        <authorList>
            <person name="Xu P."/>
            <person name="Liu B."/>
            <person name="Zhou Z."/>
        </authorList>
    </citation>
    <scope>NUCLEOTIDE SEQUENCE [LARGE SCALE GENOMIC DNA]</scope>
    <source>
        <strain evidence="2">TB-2018</strain>
        <tissue evidence="2">Muscle</tissue>
    </source>
</reference>
<dbReference type="Proteomes" id="UP000516260">
    <property type="component" value="Chromosome 16"/>
</dbReference>